<reference evidence="3 4" key="1">
    <citation type="journal article" date="2019" name="Nat. Ecol. Evol.">
        <title>Megaphylogeny resolves global patterns of mushroom evolution.</title>
        <authorList>
            <person name="Varga T."/>
            <person name="Krizsan K."/>
            <person name="Foldi C."/>
            <person name="Dima B."/>
            <person name="Sanchez-Garcia M."/>
            <person name="Sanchez-Ramirez S."/>
            <person name="Szollosi G.J."/>
            <person name="Szarkandi J.G."/>
            <person name="Papp V."/>
            <person name="Albert L."/>
            <person name="Andreopoulos W."/>
            <person name="Angelini C."/>
            <person name="Antonin V."/>
            <person name="Barry K.W."/>
            <person name="Bougher N.L."/>
            <person name="Buchanan P."/>
            <person name="Buyck B."/>
            <person name="Bense V."/>
            <person name="Catcheside P."/>
            <person name="Chovatia M."/>
            <person name="Cooper J."/>
            <person name="Damon W."/>
            <person name="Desjardin D."/>
            <person name="Finy P."/>
            <person name="Geml J."/>
            <person name="Haridas S."/>
            <person name="Hughes K."/>
            <person name="Justo A."/>
            <person name="Karasinski D."/>
            <person name="Kautmanova I."/>
            <person name="Kiss B."/>
            <person name="Kocsube S."/>
            <person name="Kotiranta H."/>
            <person name="LaButti K.M."/>
            <person name="Lechner B.E."/>
            <person name="Liimatainen K."/>
            <person name="Lipzen A."/>
            <person name="Lukacs Z."/>
            <person name="Mihaltcheva S."/>
            <person name="Morgado L.N."/>
            <person name="Niskanen T."/>
            <person name="Noordeloos M.E."/>
            <person name="Ohm R.A."/>
            <person name="Ortiz-Santana B."/>
            <person name="Ovrebo C."/>
            <person name="Racz N."/>
            <person name="Riley R."/>
            <person name="Savchenko A."/>
            <person name="Shiryaev A."/>
            <person name="Soop K."/>
            <person name="Spirin V."/>
            <person name="Szebenyi C."/>
            <person name="Tomsovsky M."/>
            <person name="Tulloss R.E."/>
            <person name="Uehling J."/>
            <person name="Grigoriev I.V."/>
            <person name="Vagvolgyi C."/>
            <person name="Papp T."/>
            <person name="Martin F.M."/>
            <person name="Miettinen O."/>
            <person name="Hibbett D.S."/>
            <person name="Nagy L.G."/>
        </authorList>
    </citation>
    <scope>NUCLEOTIDE SEQUENCE [LARGE SCALE GENOMIC DNA]</scope>
    <source>
        <strain evidence="3 4">CBS 166.37</strain>
    </source>
</reference>
<feature type="compositionally biased region" description="Basic and acidic residues" evidence="1">
    <location>
        <begin position="1186"/>
        <end position="1197"/>
    </location>
</feature>
<dbReference type="OrthoDB" id="435460at2759"/>
<feature type="region of interest" description="Disordered" evidence="1">
    <location>
        <begin position="860"/>
        <end position="903"/>
    </location>
</feature>
<feature type="region of interest" description="Disordered" evidence="1">
    <location>
        <begin position="502"/>
        <end position="557"/>
    </location>
</feature>
<evidence type="ECO:0000256" key="1">
    <source>
        <dbReference type="SAM" id="MobiDB-lite"/>
    </source>
</evidence>
<name>A0A5C3LSE5_9AGAR</name>
<accession>A0A5C3LSE5</accession>
<feature type="compositionally biased region" description="Basic and acidic residues" evidence="1">
    <location>
        <begin position="1219"/>
        <end position="1231"/>
    </location>
</feature>
<feature type="compositionally biased region" description="Basic and acidic residues" evidence="1">
    <location>
        <begin position="199"/>
        <end position="232"/>
    </location>
</feature>
<dbReference type="Pfam" id="PF08914">
    <property type="entry name" value="Myb_Rap1"/>
    <property type="match status" value="2"/>
</dbReference>
<feature type="region of interest" description="Disordered" evidence="1">
    <location>
        <begin position="1110"/>
        <end position="1269"/>
    </location>
</feature>
<dbReference type="Proteomes" id="UP000308652">
    <property type="component" value="Unassembled WGS sequence"/>
</dbReference>
<feature type="compositionally biased region" description="Low complexity" evidence="1">
    <location>
        <begin position="618"/>
        <end position="630"/>
    </location>
</feature>
<feature type="compositionally biased region" description="Polar residues" evidence="1">
    <location>
        <begin position="431"/>
        <end position="444"/>
    </location>
</feature>
<feature type="region of interest" description="Disordered" evidence="1">
    <location>
        <begin position="608"/>
        <end position="703"/>
    </location>
</feature>
<sequence>MSSQRRDYTERDDWKLVEYIAINNPGLNNRTGNNLYKTLEENAENKWPWSRRHSWQSWRERYKKNQAWFDKNIKRYQRENGIEQPKNTGSPRERRIRVEFTPEDDKLLIRWIAKHMPAKVGRMGNEIYADLERSGEQGSRHTVHSWRQRYIDKQSWFDAQILKFQKKRDMPTENPGYVNGARSQGNDDDPEPRKRKRAKESNGEVKEKKRLKVEAQGDNRGEGPSRVREKRTSAGKAAVRGTEVQDDEDDGGYRQSESARPEEKEDDDKKQEAERLKKEQERRLRHERRVERRRQELREEAEDKMRRQGQEPTARVETRQKTQIPAEVRAPEQDREEKKEEERHTVKEEEKEEEDEAEEEDEEDEETRGPVGSDDYHGELFQDEGDGDAEVDELDKDQPMPSVTTEEDDEAEVNAALTDMEEAPDDPRTYDNITDGDQSATVTPRQAPRLSAVNEYLHPDIGILSSSHFVQKAMEEPYMPGGVDDDIRKSQPPRIKEEEAVVDLFTSQEPTPPVSGMDEEPGLGDTTTPRHTSRVGLQPSCAVPPLRAPAPSSHVSAATTAADFNLSHANVNSAASTSRGQQQMNASSIPRGDLSRAENLVKVDISSQASTNVFKESPPQATLAAAPPLTRSKPQLKRRRQSSEDPFAPLTPPADQEEELPQTIVTKRTPPILQEGPFRVAFKRRKRVVESSDSEEEARKPAWPPVRMKGALAQPVKANQTVVARAGLLKDVARSRETGKEVVFNASKTIAVNVTPAEPVKVEKMSPTNLGSGKGEANEDTLLAASTGKEKTHYPANSTITDLAKLSSEQTTKRATTVNAVASSSRIMLPPSVHVDASHRRSALEKSPAPPQAPALQQLASTSAHVPMESSVSRRVDGLVGDQSDIKPAARPQSTTSTATRSFTNADSVVERVGLENPNVVSAFLANTKVTSRPSIESFTLHKTKSSSKISGGTGLPDKGELQLMGIRDDPFLVGKMRQISSAERRHTTDRVTSEQLPPHIDLRQEVLSKRKSRKSLPTRVKQASSNSAYAPDSRHSTPSSITSMPSAEQELIALRGLRSCIEQISKEQGFTIEVIQKLFNVTKSLEKTEKLARKMRVKAEILAQTLLHKEGFEPSPSPEPEPAIHYQRQLSSSSSNRAFSGSSRRQSRKHSLQFKVTVDDDQVSDYSPPDKSRAGQFNRLVQQGRKHEALKREARRASGTHLPMGHQSSPEGSPVQEAKVEQDEQGDRGYKSTPQSSPMQPQYTPSPVETRGQKRHSSVSQIGDEPKEQMVEDAVDDGRAGTEDFVPASVEDIDMERELELSVDDAEIVDEEINPVQDDKLAEQQSSSEPTEDAFRNYFAAAVRENLVAVRGYEAICDKEMLLQQMLEYHTRIAEGAN</sequence>
<feature type="region of interest" description="Disordered" evidence="1">
    <location>
        <begin position="1314"/>
        <end position="1333"/>
    </location>
</feature>
<feature type="region of interest" description="Disordered" evidence="1">
    <location>
        <begin position="572"/>
        <end position="594"/>
    </location>
</feature>
<feature type="compositionally biased region" description="Basic and acidic residues" evidence="1">
    <location>
        <begin position="983"/>
        <end position="993"/>
    </location>
</feature>
<feature type="compositionally biased region" description="Low complexity" evidence="1">
    <location>
        <begin position="1129"/>
        <end position="1145"/>
    </location>
</feature>
<feature type="compositionally biased region" description="Acidic residues" evidence="1">
    <location>
        <begin position="381"/>
        <end position="395"/>
    </location>
</feature>
<dbReference type="EMBL" id="ML213621">
    <property type="protein sequence ID" value="TFK35517.1"/>
    <property type="molecule type" value="Genomic_DNA"/>
</dbReference>
<feature type="domain" description="TERF2-interacting telomeric protein 1 Myb" evidence="2">
    <location>
        <begin position="8"/>
        <end position="65"/>
    </location>
</feature>
<feature type="compositionally biased region" description="Acidic residues" evidence="1">
    <location>
        <begin position="350"/>
        <end position="366"/>
    </location>
</feature>
<dbReference type="Gene3D" id="1.10.10.60">
    <property type="entry name" value="Homeodomain-like"/>
    <property type="match status" value="2"/>
</dbReference>
<dbReference type="InterPro" id="IPR009057">
    <property type="entry name" value="Homeodomain-like_sf"/>
</dbReference>
<feature type="region of interest" description="Disordered" evidence="1">
    <location>
        <begin position="167"/>
        <end position="447"/>
    </location>
</feature>
<keyword evidence="4" id="KW-1185">Reference proteome</keyword>
<feature type="domain" description="TERF2-interacting telomeric protein 1 Myb" evidence="2">
    <location>
        <begin position="100"/>
        <end position="152"/>
    </location>
</feature>
<gene>
    <name evidence="3" type="ORF">BDQ12DRAFT_688267</name>
</gene>
<dbReference type="STRING" id="68775.A0A5C3LSE5"/>
<dbReference type="SUPFAM" id="SSF46689">
    <property type="entry name" value="Homeodomain-like"/>
    <property type="match status" value="2"/>
</dbReference>
<feature type="region of interest" description="Disordered" evidence="1">
    <location>
        <begin position="981"/>
        <end position="1045"/>
    </location>
</feature>
<evidence type="ECO:0000259" key="2">
    <source>
        <dbReference type="Pfam" id="PF08914"/>
    </source>
</evidence>
<dbReference type="CDD" id="cd11655">
    <property type="entry name" value="rap1_myb-like"/>
    <property type="match status" value="2"/>
</dbReference>
<evidence type="ECO:0000313" key="3">
    <source>
        <dbReference type="EMBL" id="TFK35517.1"/>
    </source>
</evidence>
<evidence type="ECO:0000313" key="4">
    <source>
        <dbReference type="Proteomes" id="UP000308652"/>
    </source>
</evidence>
<dbReference type="InterPro" id="IPR015010">
    <property type="entry name" value="TERF2IP_Myb"/>
</dbReference>
<feature type="compositionally biased region" description="Polar residues" evidence="1">
    <location>
        <begin position="572"/>
        <end position="588"/>
    </location>
</feature>
<proteinExistence type="predicted"/>
<feature type="compositionally biased region" description="Polar residues" evidence="1">
    <location>
        <begin position="1233"/>
        <end position="1248"/>
    </location>
</feature>
<protein>
    <recommendedName>
        <fullName evidence="2">TERF2-interacting telomeric protein 1 Myb domain-containing protein</fullName>
    </recommendedName>
</protein>
<organism evidence="3 4">
    <name type="scientific">Crucibulum laeve</name>
    <dbReference type="NCBI Taxonomy" id="68775"/>
    <lineage>
        <taxon>Eukaryota</taxon>
        <taxon>Fungi</taxon>
        <taxon>Dikarya</taxon>
        <taxon>Basidiomycota</taxon>
        <taxon>Agaricomycotina</taxon>
        <taxon>Agaricomycetes</taxon>
        <taxon>Agaricomycetidae</taxon>
        <taxon>Agaricales</taxon>
        <taxon>Agaricineae</taxon>
        <taxon>Nidulariaceae</taxon>
        <taxon>Crucibulum</taxon>
    </lineage>
</organism>
<feature type="compositionally biased region" description="Basic and acidic residues" evidence="1">
    <location>
        <begin position="329"/>
        <end position="349"/>
    </location>
</feature>
<feature type="compositionally biased region" description="Polar residues" evidence="1">
    <location>
        <begin position="892"/>
        <end position="903"/>
    </location>
</feature>
<feature type="compositionally biased region" description="Basic and acidic residues" evidence="1">
    <location>
        <begin position="257"/>
        <end position="320"/>
    </location>
</feature>